<accession>A0A9P0Z5W9</accession>
<comment type="caution">
    <text evidence="7">The sequence shown here is derived from an EMBL/GenBank/DDBJ whole genome shotgun (WGS) entry which is preliminary data.</text>
</comment>
<dbReference type="AlphaFoldDB" id="A0A9P0Z5W9"/>
<dbReference type="GO" id="GO:0008270">
    <property type="term" value="F:zinc ion binding"/>
    <property type="evidence" value="ECO:0007669"/>
    <property type="project" value="UniProtKB-KW"/>
</dbReference>
<evidence type="ECO:0000256" key="1">
    <source>
        <dbReference type="ARBA" id="ARBA00022723"/>
    </source>
</evidence>
<evidence type="ECO:0000259" key="6">
    <source>
        <dbReference type="Pfam" id="PF04937"/>
    </source>
</evidence>
<feature type="domain" description="BED-type" evidence="5">
    <location>
        <begin position="20"/>
        <end position="49"/>
    </location>
</feature>
<sequence>MEGGTSSVGGAESENSTKNDPAWKHNYLVNKKDPKSVTCIYCGKVTSGGIYRAKLHQIGGNRNAKACLKCPDDVKKMLREYKQSKKDAKINYDKLPEHPDFDAFHDLEDDDSELEELQKDPRGKLKRPGHVQQTKASSKKGKLKGPMDSFIFKKPETVVELRKQGRLKQLKIDEKLDKQRREVAIQYISNCFYENGIAFNVARTHSFKCAIEAIGQYGPNLKPPSYHEVRVTCLKKEVANLQNMLADHRAIWVKHGCSIMADGWTSTTGLCIVNFLVHSLAGCVFIKSVDASSYSKTGPNVLELLDEFVEYVGEANIVQVVTDNGTNFKLGGKLLEIKRPKIYWTPCGAHCIDLMLQDIGKLPLVSNTLKRAMSVTNFIYNRTGLLNLMRRYTGQRNLIRPGKTRFCTCYLTLKSIYKQKMNLRALFSKSDWNFSKWAKEIGGKQVENIMLMPTFWDNAYYILKLMGPLVKVLRLVDNEKKPAMGYLYEAMDRAKEAIIKAFNGKEENYKATFEIIDRRWEDQLHHPLHAAGHYLNPACFYDDPQVEFNNEITTGLYACIAKLVPQQNEQLEIIDELSKYTRAEGLFGINLAILTRKTKSPGTVSSHKVIYL</sequence>
<dbReference type="Proteomes" id="UP001152484">
    <property type="component" value="Unassembled WGS sequence"/>
</dbReference>
<keyword evidence="8" id="KW-1185">Reference proteome</keyword>
<name>A0A9P0Z5W9_CUSEU</name>
<dbReference type="SUPFAM" id="SSF53098">
    <property type="entry name" value="Ribonuclease H-like"/>
    <property type="match status" value="1"/>
</dbReference>
<keyword evidence="2" id="KW-0863">Zinc-finger</keyword>
<gene>
    <name evidence="7" type="ORF">CEURO_LOCUS10393</name>
</gene>
<dbReference type="Pfam" id="PF04937">
    <property type="entry name" value="DUF659"/>
    <property type="match status" value="1"/>
</dbReference>
<keyword evidence="3" id="KW-0862">Zinc</keyword>
<proteinExistence type="predicted"/>
<evidence type="ECO:0000259" key="5">
    <source>
        <dbReference type="Pfam" id="PF02892"/>
    </source>
</evidence>
<evidence type="ECO:0008006" key="9">
    <source>
        <dbReference type="Google" id="ProtNLM"/>
    </source>
</evidence>
<dbReference type="InterPro" id="IPR007021">
    <property type="entry name" value="DUF659"/>
</dbReference>
<evidence type="ECO:0000256" key="3">
    <source>
        <dbReference type="ARBA" id="ARBA00022833"/>
    </source>
</evidence>
<reference evidence="7" key="1">
    <citation type="submission" date="2022-07" db="EMBL/GenBank/DDBJ databases">
        <authorList>
            <person name="Macas J."/>
            <person name="Novak P."/>
            <person name="Neumann P."/>
        </authorList>
    </citation>
    <scope>NUCLEOTIDE SEQUENCE</scope>
</reference>
<feature type="region of interest" description="Disordered" evidence="4">
    <location>
        <begin position="1"/>
        <end position="25"/>
    </location>
</feature>
<dbReference type="PANTHER" id="PTHR32166">
    <property type="entry name" value="OSJNBA0013A04.12 PROTEIN"/>
    <property type="match status" value="1"/>
</dbReference>
<keyword evidence="1" id="KW-0479">Metal-binding</keyword>
<evidence type="ECO:0000256" key="4">
    <source>
        <dbReference type="SAM" id="MobiDB-lite"/>
    </source>
</evidence>
<organism evidence="7 8">
    <name type="scientific">Cuscuta europaea</name>
    <name type="common">European dodder</name>
    <dbReference type="NCBI Taxonomy" id="41803"/>
    <lineage>
        <taxon>Eukaryota</taxon>
        <taxon>Viridiplantae</taxon>
        <taxon>Streptophyta</taxon>
        <taxon>Embryophyta</taxon>
        <taxon>Tracheophyta</taxon>
        <taxon>Spermatophyta</taxon>
        <taxon>Magnoliopsida</taxon>
        <taxon>eudicotyledons</taxon>
        <taxon>Gunneridae</taxon>
        <taxon>Pentapetalae</taxon>
        <taxon>asterids</taxon>
        <taxon>lamiids</taxon>
        <taxon>Solanales</taxon>
        <taxon>Convolvulaceae</taxon>
        <taxon>Cuscuteae</taxon>
        <taxon>Cuscuta</taxon>
        <taxon>Cuscuta subgen. Cuscuta</taxon>
    </lineage>
</organism>
<feature type="domain" description="DUF659" evidence="6">
    <location>
        <begin position="224"/>
        <end position="374"/>
    </location>
</feature>
<evidence type="ECO:0000313" key="7">
    <source>
        <dbReference type="EMBL" id="CAH9088200.1"/>
    </source>
</evidence>
<dbReference type="InterPro" id="IPR003656">
    <property type="entry name" value="Znf_BED"/>
</dbReference>
<evidence type="ECO:0000256" key="2">
    <source>
        <dbReference type="ARBA" id="ARBA00022771"/>
    </source>
</evidence>
<protein>
    <recommendedName>
        <fullName evidence="9">BED-type domain-containing protein</fullName>
    </recommendedName>
</protein>
<dbReference type="GO" id="GO:0003677">
    <property type="term" value="F:DNA binding"/>
    <property type="evidence" value="ECO:0007669"/>
    <property type="project" value="InterPro"/>
</dbReference>
<dbReference type="InterPro" id="IPR012337">
    <property type="entry name" value="RNaseH-like_sf"/>
</dbReference>
<dbReference type="OrthoDB" id="913268at2759"/>
<dbReference type="EMBL" id="CAMAPE010000019">
    <property type="protein sequence ID" value="CAH9088200.1"/>
    <property type="molecule type" value="Genomic_DNA"/>
</dbReference>
<dbReference type="PANTHER" id="PTHR32166:SF74">
    <property type="entry name" value="OS05G0256350 PROTEIN"/>
    <property type="match status" value="1"/>
</dbReference>
<dbReference type="Pfam" id="PF02892">
    <property type="entry name" value="zf-BED"/>
    <property type="match status" value="1"/>
</dbReference>
<evidence type="ECO:0000313" key="8">
    <source>
        <dbReference type="Proteomes" id="UP001152484"/>
    </source>
</evidence>
<feature type="region of interest" description="Disordered" evidence="4">
    <location>
        <begin position="112"/>
        <end position="144"/>
    </location>
</feature>